<dbReference type="Pfam" id="PF01245">
    <property type="entry name" value="Ribosomal_L19"/>
    <property type="match status" value="1"/>
</dbReference>
<dbReference type="PRINTS" id="PR00061">
    <property type="entry name" value="RIBOSOMALL19"/>
</dbReference>
<protein>
    <submittedName>
        <fullName evidence="5">50S ribosomal protein L19</fullName>
    </submittedName>
</protein>
<dbReference type="AlphaFoldDB" id="A0A1J5QFA2"/>
<dbReference type="EMBL" id="MLJW01000831">
    <property type="protein sequence ID" value="OIQ82201.1"/>
    <property type="molecule type" value="Genomic_DNA"/>
</dbReference>
<dbReference type="InterPro" id="IPR038657">
    <property type="entry name" value="Ribosomal_bL19_sf"/>
</dbReference>
<dbReference type="PANTHER" id="PTHR15680:SF9">
    <property type="entry name" value="LARGE RIBOSOMAL SUBUNIT PROTEIN BL19M"/>
    <property type="match status" value="1"/>
</dbReference>
<sequence>MRRSRPCLRGDDVDRMRSRRRRETPAIGPPSCVPVDNVTDLGQDGKATDMHILDDVDAASLRTDIPDFRPGDTLKVNVKVVEGNRSRVQLFQGVVISRAGDGVRETFTVRKVSFGVGVERTFPVHSPSLESIEVLTRGDVRRAKLYYLRKLRGKKAKIKEKRSTIPAK</sequence>
<dbReference type="InterPro" id="IPR008991">
    <property type="entry name" value="Translation_prot_SH3-like_sf"/>
</dbReference>
<dbReference type="SUPFAM" id="SSF50104">
    <property type="entry name" value="Translation proteins SH3-like domain"/>
    <property type="match status" value="1"/>
</dbReference>
<dbReference type="InterPro" id="IPR001857">
    <property type="entry name" value="Ribosomal_bL19"/>
</dbReference>
<dbReference type="InterPro" id="IPR018257">
    <property type="entry name" value="Ribosomal_bL19_CS"/>
</dbReference>
<dbReference type="Gene3D" id="2.30.30.790">
    <property type="match status" value="1"/>
</dbReference>
<dbReference type="PANTHER" id="PTHR15680">
    <property type="entry name" value="RIBOSOMAL PROTEIN L19"/>
    <property type="match status" value="1"/>
</dbReference>
<dbReference type="FunFam" id="2.30.30.790:FF:000001">
    <property type="entry name" value="50S ribosomal protein L19"/>
    <property type="match status" value="1"/>
</dbReference>
<dbReference type="GO" id="GO:0003735">
    <property type="term" value="F:structural constituent of ribosome"/>
    <property type="evidence" value="ECO:0007669"/>
    <property type="project" value="InterPro"/>
</dbReference>
<dbReference type="HAMAP" id="MF_00402">
    <property type="entry name" value="Ribosomal_bL19"/>
    <property type="match status" value="1"/>
</dbReference>
<evidence type="ECO:0000256" key="1">
    <source>
        <dbReference type="ARBA" id="ARBA00005781"/>
    </source>
</evidence>
<comment type="caution">
    <text evidence="5">The sequence shown here is derived from an EMBL/GenBank/DDBJ whole genome shotgun (WGS) entry which is preliminary data.</text>
</comment>
<reference evidence="5" key="1">
    <citation type="submission" date="2016-10" db="EMBL/GenBank/DDBJ databases">
        <title>Sequence of Gallionella enrichment culture.</title>
        <authorList>
            <person name="Poehlein A."/>
            <person name="Muehling M."/>
            <person name="Daniel R."/>
        </authorList>
    </citation>
    <scope>NUCLEOTIDE SEQUENCE</scope>
</reference>
<proteinExistence type="inferred from homology"/>
<evidence type="ECO:0000256" key="3">
    <source>
        <dbReference type="ARBA" id="ARBA00023274"/>
    </source>
</evidence>
<feature type="region of interest" description="Disordered" evidence="4">
    <location>
        <begin position="1"/>
        <end position="32"/>
    </location>
</feature>
<organism evidence="5">
    <name type="scientific">mine drainage metagenome</name>
    <dbReference type="NCBI Taxonomy" id="410659"/>
    <lineage>
        <taxon>unclassified sequences</taxon>
        <taxon>metagenomes</taxon>
        <taxon>ecological metagenomes</taxon>
    </lineage>
</organism>
<dbReference type="GO" id="GO:0006412">
    <property type="term" value="P:translation"/>
    <property type="evidence" value="ECO:0007669"/>
    <property type="project" value="InterPro"/>
</dbReference>
<dbReference type="NCBIfam" id="TIGR01024">
    <property type="entry name" value="rplS_bact"/>
    <property type="match status" value="1"/>
</dbReference>
<comment type="similarity">
    <text evidence="1">Belongs to the bacterial ribosomal protein bL19 family.</text>
</comment>
<name>A0A1J5QFA2_9ZZZZ</name>
<evidence type="ECO:0000313" key="5">
    <source>
        <dbReference type="EMBL" id="OIQ82201.1"/>
    </source>
</evidence>
<keyword evidence="3" id="KW-0687">Ribonucleoprotein</keyword>
<dbReference type="GO" id="GO:0022625">
    <property type="term" value="C:cytosolic large ribosomal subunit"/>
    <property type="evidence" value="ECO:0007669"/>
    <property type="project" value="TreeGrafter"/>
</dbReference>
<evidence type="ECO:0000256" key="2">
    <source>
        <dbReference type="ARBA" id="ARBA00022980"/>
    </source>
</evidence>
<accession>A0A1J5QFA2</accession>
<keyword evidence="2 5" id="KW-0689">Ribosomal protein</keyword>
<dbReference type="PROSITE" id="PS01015">
    <property type="entry name" value="RIBOSOMAL_L19"/>
    <property type="match status" value="1"/>
</dbReference>
<evidence type="ECO:0000256" key="4">
    <source>
        <dbReference type="SAM" id="MobiDB-lite"/>
    </source>
</evidence>
<gene>
    <name evidence="5" type="primary">rplS_10</name>
    <name evidence="5" type="ORF">GALL_360170</name>
</gene>